<proteinExistence type="predicted"/>
<keyword evidence="2" id="KW-1185">Reference proteome</keyword>
<name>A0A5B9MNC9_9BACT</name>
<dbReference type="KEGG" id="smam:Mal15_69540"/>
<accession>A0A5B9MNC9</accession>
<evidence type="ECO:0000313" key="1">
    <source>
        <dbReference type="EMBL" id="QEG02833.1"/>
    </source>
</evidence>
<dbReference type="EMBL" id="CP036264">
    <property type="protein sequence ID" value="QEG02833.1"/>
    <property type="molecule type" value="Genomic_DNA"/>
</dbReference>
<reference evidence="1 2" key="1">
    <citation type="submission" date="2019-02" db="EMBL/GenBank/DDBJ databases">
        <title>Planctomycetal bacteria perform biofilm scaping via a novel small molecule.</title>
        <authorList>
            <person name="Jeske O."/>
            <person name="Boedeker C."/>
            <person name="Wiegand S."/>
            <person name="Breitling P."/>
            <person name="Kallscheuer N."/>
            <person name="Jogler M."/>
            <person name="Rohde M."/>
            <person name="Petersen J."/>
            <person name="Medema M.H."/>
            <person name="Surup F."/>
            <person name="Jogler C."/>
        </authorList>
    </citation>
    <scope>NUCLEOTIDE SEQUENCE [LARGE SCALE GENOMIC DNA]</scope>
    <source>
        <strain evidence="1 2">Mal15</strain>
    </source>
</reference>
<organism evidence="1 2">
    <name type="scientific">Stieleria maiorica</name>
    <dbReference type="NCBI Taxonomy" id="2795974"/>
    <lineage>
        <taxon>Bacteria</taxon>
        <taxon>Pseudomonadati</taxon>
        <taxon>Planctomycetota</taxon>
        <taxon>Planctomycetia</taxon>
        <taxon>Pirellulales</taxon>
        <taxon>Pirellulaceae</taxon>
        <taxon>Stieleria</taxon>
    </lineage>
</organism>
<evidence type="ECO:0008006" key="3">
    <source>
        <dbReference type="Google" id="ProtNLM"/>
    </source>
</evidence>
<dbReference type="AlphaFoldDB" id="A0A5B9MNC9"/>
<protein>
    <recommendedName>
        <fullName evidence="3">General secretion pathway protein M</fullName>
    </recommendedName>
</protein>
<evidence type="ECO:0000313" key="2">
    <source>
        <dbReference type="Proteomes" id="UP000321353"/>
    </source>
</evidence>
<sequence length="173" mass="19292">MNAMTRRILVGAAIILVGLYAASSVVDTWAAAERLELDRRDLEELRQKLGEMEQVADAPRVAALELEEPNQILDRINAALQQAKLSTDLLANQTPSEPQRIGQTDFKLRRVEIKLNAATVEQIVSFCDALKDESTGSLVRDLQLFDPRQSGSRETWNSQLTLTQIIFSPKSDT</sequence>
<dbReference type="Proteomes" id="UP000321353">
    <property type="component" value="Chromosome"/>
</dbReference>
<gene>
    <name evidence="1" type="ORF">Mal15_69540</name>
</gene>